<dbReference type="AlphaFoldDB" id="A0A381SXQ1"/>
<evidence type="ECO:0000313" key="1">
    <source>
        <dbReference type="EMBL" id="SVA08766.1"/>
    </source>
</evidence>
<proteinExistence type="predicted"/>
<organism evidence="1">
    <name type="scientific">marine metagenome</name>
    <dbReference type="NCBI Taxonomy" id="408172"/>
    <lineage>
        <taxon>unclassified sequences</taxon>
        <taxon>metagenomes</taxon>
        <taxon>ecological metagenomes</taxon>
    </lineage>
</organism>
<name>A0A381SXQ1_9ZZZZ</name>
<accession>A0A381SXQ1</accession>
<protein>
    <submittedName>
        <fullName evidence="1">Uncharacterized protein</fullName>
    </submittedName>
</protein>
<dbReference type="EMBL" id="UINC01003727">
    <property type="protein sequence ID" value="SVA08766.1"/>
    <property type="molecule type" value="Genomic_DNA"/>
</dbReference>
<reference evidence="1" key="1">
    <citation type="submission" date="2018-05" db="EMBL/GenBank/DDBJ databases">
        <authorList>
            <person name="Lanie J.A."/>
            <person name="Ng W.-L."/>
            <person name="Kazmierczak K.M."/>
            <person name="Andrzejewski T.M."/>
            <person name="Davidsen T.M."/>
            <person name="Wayne K.J."/>
            <person name="Tettelin H."/>
            <person name="Glass J.I."/>
            <person name="Rusch D."/>
            <person name="Podicherti R."/>
            <person name="Tsui H.-C.T."/>
            <person name="Winkler M.E."/>
        </authorList>
    </citation>
    <scope>NUCLEOTIDE SEQUENCE</scope>
</reference>
<sequence length="29" mass="3518">MEINFLDNLYKEFTSALTSVQINQYDSFW</sequence>
<gene>
    <name evidence="1" type="ORF">METZ01_LOCUS61620</name>
</gene>